<dbReference type="GeneID" id="7049975"/>
<dbReference type="InterPro" id="IPR013830">
    <property type="entry name" value="SGNH_hydro"/>
</dbReference>
<evidence type="ECO:0000313" key="3">
    <source>
        <dbReference type="JaponicusDB" id="SJAG_01989"/>
    </source>
</evidence>
<dbReference type="Proteomes" id="UP000001744">
    <property type="component" value="Unassembled WGS sequence"/>
</dbReference>
<protein>
    <submittedName>
        <fullName evidence="2">Isoamyl acetate hydrolytic enzyme Iah1</fullName>
    </submittedName>
</protein>
<reference evidence="2 4" key="1">
    <citation type="journal article" date="2011" name="Science">
        <title>Comparative functional genomics of the fission yeasts.</title>
        <authorList>
            <person name="Rhind N."/>
            <person name="Chen Z."/>
            <person name="Yassour M."/>
            <person name="Thompson D.A."/>
            <person name="Haas B.J."/>
            <person name="Habib N."/>
            <person name="Wapinski I."/>
            <person name="Roy S."/>
            <person name="Lin M.F."/>
            <person name="Heiman D.I."/>
            <person name="Young S.K."/>
            <person name="Furuya K."/>
            <person name="Guo Y."/>
            <person name="Pidoux A."/>
            <person name="Chen H.M."/>
            <person name="Robbertse B."/>
            <person name="Goldberg J.M."/>
            <person name="Aoki K."/>
            <person name="Bayne E.H."/>
            <person name="Berlin A.M."/>
            <person name="Desjardins C.A."/>
            <person name="Dobbs E."/>
            <person name="Dukaj L."/>
            <person name="Fan L."/>
            <person name="FitzGerald M.G."/>
            <person name="French C."/>
            <person name="Gujja S."/>
            <person name="Hansen K."/>
            <person name="Keifenheim D."/>
            <person name="Levin J.Z."/>
            <person name="Mosher R.A."/>
            <person name="Mueller C.A."/>
            <person name="Pfiffner J."/>
            <person name="Priest M."/>
            <person name="Russ C."/>
            <person name="Smialowska A."/>
            <person name="Swoboda P."/>
            <person name="Sykes S.M."/>
            <person name="Vaughn M."/>
            <person name="Vengrova S."/>
            <person name="Yoder R."/>
            <person name="Zeng Q."/>
            <person name="Allshire R."/>
            <person name="Baulcombe D."/>
            <person name="Birren B.W."/>
            <person name="Brown W."/>
            <person name="Ekwall K."/>
            <person name="Kellis M."/>
            <person name="Leatherwood J."/>
            <person name="Levin H."/>
            <person name="Margalit H."/>
            <person name="Martienssen R."/>
            <person name="Nieduszynski C.A."/>
            <person name="Spatafora J.W."/>
            <person name="Friedman N."/>
            <person name="Dalgaard J.Z."/>
            <person name="Baumann P."/>
            <person name="Niki H."/>
            <person name="Regev A."/>
            <person name="Nusbaum C."/>
        </authorList>
    </citation>
    <scope>NUCLEOTIDE SEQUENCE [LARGE SCALE GENOMIC DNA]</scope>
    <source>
        <strain evidence="4">yFS275 / FY16936</strain>
    </source>
</reference>
<dbReference type="OMA" id="VPIDRYK"/>
<accession>B6JZF1</accession>
<dbReference type="RefSeq" id="XP_002173212.1">
    <property type="nucleotide sequence ID" value="XM_002173176.2"/>
</dbReference>
<dbReference type="InterPro" id="IPR036514">
    <property type="entry name" value="SGNH_hydro_sf"/>
</dbReference>
<evidence type="ECO:0000259" key="1">
    <source>
        <dbReference type="Pfam" id="PF13472"/>
    </source>
</evidence>
<dbReference type="OrthoDB" id="671439at2759"/>
<feature type="domain" description="SGNH hydrolase-type esterase" evidence="1">
    <location>
        <begin position="7"/>
        <end position="170"/>
    </location>
</feature>
<proteinExistence type="predicted"/>
<dbReference type="EMBL" id="KE651168">
    <property type="protein sequence ID" value="EEB06919.1"/>
    <property type="molecule type" value="Genomic_DNA"/>
</dbReference>
<dbReference type="STRING" id="402676.B6JZF1"/>
<dbReference type="JaponicusDB" id="SJAG_01989">
    <property type="gene designation" value="iah1"/>
</dbReference>
<dbReference type="Gene3D" id="3.40.50.1110">
    <property type="entry name" value="SGNH hydrolase"/>
    <property type="match status" value="1"/>
</dbReference>
<gene>
    <name evidence="3" type="primary">iah1</name>
    <name evidence="2" type="ORF">SJAG_01989</name>
</gene>
<dbReference type="PANTHER" id="PTHR14209">
    <property type="entry name" value="ISOAMYL ACETATE-HYDROLYZING ESTERASE 1"/>
    <property type="match status" value="1"/>
</dbReference>
<dbReference type="PANTHER" id="PTHR14209:SF19">
    <property type="entry name" value="ISOAMYL ACETATE-HYDROLYZING ESTERASE 1 HOMOLOG"/>
    <property type="match status" value="1"/>
</dbReference>
<evidence type="ECO:0000313" key="4">
    <source>
        <dbReference type="Proteomes" id="UP000001744"/>
    </source>
</evidence>
<organism evidence="2 4">
    <name type="scientific">Schizosaccharomyces japonicus (strain yFS275 / FY16936)</name>
    <name type="common">Fission yeast</name>
    <dbReference type="NCBI Taxonomy" id="402676"/>
    <lineage>
        <taxon>Eukaryota</taxon>
        <taxon>Fungi</taxon>
        <taxon>Dikarya</taxon>
        <taxon>Ascomycota</taxon>
        <taxon>Taphrinomycotina</taxon>
        <taxon>Schizosaccharomycetes</taxon>
        <taxon>Schizosaccharomycetales</taxon>
        <taxon>Schizosaccharomycetaceae</taxon>
        <taxon>Schizosaccharomyces</taxon>
    </lineage>
</organism>
<dbReference type="VEuPathDB" id="FungiDB:SJAG_01989"/>
<dbReference type="Pfam" id="PF13472">
    <property type="entry name" value="Lipase_GDSL_2"/>
    <property type="match status" value="1"/>
</dbReference>
<dbReference type="HOGENOM" id="CLU_051989_0_2_1"/>
<dbReference type="AlphaFoldDB" id="B6JZF1"/>
<evidence type="ECO:0000313" key="2">
    <source>
        <dbReference type="EMBL" id="EEB06919.1"/>
    </source>
</evidence>
<keyword evidence="4" id="KW-1185">Reference proteome</keyword>
<dbReference type="InterPro" id="IPR045136">
    <property type="entry name" value="Iah1-like"/>
</dbReference>
<dbReference type="eggNOG" id="KOG3035">
    <property type="taxonomic scope" value="Eukaryota"/>
</dbReference>
<sequence length="206" mass="23547">MIKKLVILGDSFTQKGFTPGGYCAELTNFYQRRLRVEAWGLSGYTSRHVLRYFPELHINPQETELLIVFLGANDCQVGPNGFLTSPDEFRSNITALLDTFPTSKKIVISPPISTKLISYERVQKPFVDEIYKIANARDDTVAIHFYEESQTHPTPELLFCDGLHLTAMGNSLLFRLIVECIQRNYPELLPKNIPLFLPYFEDIVLT</sequence>
<name>B6JZF1_SCHJY</name>
<dbReference type="SUPFAM" id="SSF52266">
    <property type="entry name" value="SGNH hydrolase"/>
    <property type="match status" value="1"/>
</dbReference>